<dbReference type="GO" id="GO:0000049">
    <property type="term" value="F:tRNA binding"/>
    <property type="evidence" value="ECO:0007669"/>
    <property type="project" value="UniProtKB-UniRule"/>
</dbReference>
<dbReference type="EMBL" id="JAAVVK010000002">
    <property type="protein sequence ID" value="NKE38649.1"/>
    <property type="molecule type" value="Genomic_DNA"/>
</dbReference>
<dbReference type="InterPro" id="IPR036838">
    <property type="entry name" value="Ribosomal_uS10_dom_sf"/>
</dbReference>
<dbReference type="PRINTS" id="PR00971">
    <property type="entry name" value="RIBOSOMALS10"/>
</dbReference>
<organism evidence="6 7">
    <name type="scientific">Spiroplasma platyhelix PALS-1</name>
    <dbReference type="NCBI Taxonomy" id="1276218"/>
    <lineage>
        <taxon>Bacteria</taxon>
        <taxon>Bacillati</taxon>
        <taxon>Mycoplasmatota</taxon>
        <taxon>Mollicutes</taxon>
        <taxon>Entomoplasmatales</taxon>
        <taxon>Spiroplasmataceae</taxon>
        <taxon>Spiroplasma</taxon>
    </lineage>
</organism>
<dbReference type="AlphaFoldDB" id="A0A846U2A6"/>
<keyword evidence="3 4" id="KW-0687">Ribonucleoprotein</keyword>
<dbReference type="InterPro" id="IPR027486">
    <property type="entry name" value="Ribosomal_uS10_dom"/>
</dbReference>
<dbReference type="SUPFAM" id="SSF54999">
    <property type="entry name" value="Ribosomal protein S10"/>
    <property type="match status" value="1"/>
</dbReference>
<comment type="similarity">
    <text evidence="1 4">Belongs to the universal ribosomal protein uS10 family.</text>
</comment>
<dbReference type="SMART" id="SM01403">
    <property type="entry name" value="Ribosomal_S10"/>
    <property type="match status" value="1"/>
</dbReference>
<evidence type="ECO:0000259" key="5">
    <source>
        <dbReference type="SMART" id="SM01403"/>
    </source>
</evidence>
<feature type="domain" description="Small ribosomal subunit protein uS10" evidence="5">
    <location>
        <begin position="7"/>
        <end position="100"/>
    </location>
</feature>
<sequence length="104" mass="11876">MIEDRVKIRIVGYDQEALDNVVKKFTTTLKEEGVEMSGPIPLPTHRELYTILRSPHKHKDSREQFERRIHKRIITAKLSQKALNALSGIKLPSSVSVSLVLESK</sequence>
<dbReference type="Pfam" id="PF00338">
    <property type="entry name" value="Ribosomal_S10"/>
    <property type="match status" value="1"/>
</dbReference>
<gene>
    <name evidence="4 6" type="primary">rpsJ</name>
    <name evidence="6" type="ORF">HER12_02625</name>
</gene>
<dbReference type="InterPro" id="IPR001848">
    <property type="entry name" value="Ribosomal_uS10"/>
</dbReference>
<evidence type="ECO:0000313" key="6">
    <source>
        <dbReference type="EMBL" id="NKE38649.1"/>
    </source>
</evidence>
<dbReference type="PANTHER" id="PTHR11700">
    <property type="entry name" value="30S RIBOSOMAL PROTEIN S10 FAMILY MEMBER"/>
    <property type="match status" value="1"/>
</dbReference>
<comment type="caution">
    <text evidence="6">The sequence shown here is derived from an EMBL/GenBank/DDBJ whole genome shotgun (WGS) entry which is preliminary data.</text>
</comment>
<dbReference type="GO" id="GO:0006412">
    <property type="term" value="P:translation"/>
    <property type="evidence" value="ECO:0007669"/>
    <property type="project" value="UniProtKB-UniRule"/>
</dbReference>
<evidence type="ECO:0000256" key="3">
    <source>
        <dbReference type="ARBA" id="ARBA00023274"/>
    </source>
</evidence>
<dbReference type="NCBIfam" id="TIGR01049">
    <property type="entry name" value="rpsJ_bact"/>
    <property type="match status" value="1"/>
</dbReference>
<reference evidence="6 7" key="1">
    <citation type="submission" date="2020-04" db="EMBL/GenBank/DDBJ databases">
        <title>Complete genome sequence of Spiroplasma platyhelix ATCC 51748, an insect isolate.</title>
        <authorList>
            <person name="Green E.A."/>
            <person name="Klassen J.L."/>
        </authorList>
    </citation>
    <scope>NUCLEOTIDE SEQUENCE [LARGE SCALE GENOMIC DNA]</scope>
    <source>
        <strain evidence="6 7">PALS-1</strain>
    </source>
</reference>
<comment type="function">
    <text evidence="4">Involved in the binding of tRNA to the ribosomes.</text>
</comment>
<keyword evidence="7" id="KW-1185">Reference proteome</keyword>
<evidence type="ECO:0000256" key="2">
    <source>
        <dbReference type="ARBA" id="ARBA00022980"/>
    </source>
</evidence>
<name>A0A846U2A6_9MOLU</name>
<evidence type="ECO:0000256" key="1">
    <source>
        <dbReference type="ARBA" id="ARBA00007102"/>
    </source>
</evidence>
<keyword evidence="2 4" id="KW-0689">Ribosomal protein</keyword>
<dbReference type="GO" id="GO:1990904">
    <property type="term" value="C:ribonucleoprotein complex"/>
    <property type="evidence" value="ECO:0007669"/>
    <property type="project" value="UniProtKB-KW"/>
</dbReference>
<dbReference type="HAMAP" id="MF_00508">
    <property type="entry name" value="Ribosomal_uS10"/>
    <property type="match status" value="1"/>
</dbReference>
<dbReference type="GO" id="GO:0005840">
    <property type="term" value="C:ribosome"/>
    <property type="evidence" value="ECO:0007669"/>
    <property type="project" value="UniProtKB-KW"/>
</dbReference>
<protein>
    <recommendedName>
        <fullName evidence="4">Small ribosomal subunit protein uS10</fullName>
    </recommendedName>
</protein>
<dbReference type="GO" id="GO:0003735">
    <property type="term" value="F:structural constituent of ribosome"/>
    <property type="evidence" value="ECO:0007669"/>
    <property type="project" value="InterPro"/>
</dbReference>
<accession>A0A846U2A6</accession>
<evidence type="ECO:0000256" key="4">
    <source>
        <dbReference type="HAMAP-Rule" id="MF_00508"/>
    </source>
</evidence>
<evidence type="ECO:0000313" key="7">
    <source>
        <dbReference type="Proteomes" id="UP000584587"/>
    </source>
</evidence>
<comment type="subunit">
    <text evidence="4">Part of the 30S ribosomal subunit.</text>
</comment>
<dbReference type="NCBIfam" id="NF001861">
    <property type="entry name" value="PRK00596.1"/>
    <property type="match status" value="1"/>
</dbReference>
<dbReference type="Gene3D" id="3.30.70.600">
    <property type="entry name" value="Ribosomal protein S10 domain"/>
    <property type="match status" value="1"/>
</dbReference>
<dbReference type="Proteomes" id="UP000584587">
    <property type="component" value="Unassembled WGS sequence"/>
</dbReference>
<proteinExistence type="inferred from homology"/>